<proteinExistence type="predicted"/>
<sequence length="60" mass="6351">LTLGNGSVDTVLVNGEVVLRRGRSTRVDELEIGHAVTASVAQRAQRLGIDPGSEWPVAQV</sequence>
<comment type="caution">
    <text evidence="1">The sequence shown here is derived from an EMBL/GenBank/DDBJ whole genome shotgun (WGS) entry which is preliminary data.</text>
</comment>
<organism evidence="1">
    <name type="scientific">Caldilineaceae bacterium SB0675_bin_29</name>
    <dbReference type="NCBI Taxonomy" id="2605266"/>
    <lineage>
        <taxon>Bacteria</taxon>
        <taxon>Bacillati</taxon>
        <taxon>Chloroflexota</taxon>
        <taxon>Caldilineae</taxon>
        <taxon>Caldilineales</taxon>
        <taxon>Caldilineaceae</taxon>
    </lineage>
</organism>
<protein>
    <submittedName>
        <fullName evidence="1">Uncharacterized protein</fullName>
    </submittedName>
</protein>
<evidence type="ECO:0000313" key="1">
    <source>
        <dbReference type="EMBL" id="MYH61755.1"/>
    </source>
</evidence>
<accession>A0A6B1G3C1</accession>
<name>A0A6B1G3C1_9CHLR</name>
<reference evidence="1" key="1">
    <citation type="submission" date="2019-09" db="EMBL/GenBank/DDBJ databases">
        <title>Characterisation of the sponge microbiome using genome-centric metagenomics.</title>
        <authorList>
            <person name="Engelberts J.P."/>
            <person name="Robbins S.J."/>
            <person name="De Goeij J.M."/>
            <person name="Aranda M."/>
            <person name="Bell S.C."/>
            <person name="Webster N.S."/>
        </authorList>
    </citation>
    <scope>NUCLEOTIDE SEQUENCE</scope>
    <source>
        <strain evidence="1">SB0675_bin_29</strain>
    </source>
</reference>
<dbReference type="GO" id="GO:0016810">
    <property type="term" value="F:hydrolase activity, acting on carbon-nitrogen (but not peptide) bonds"/>
    <property type="evidence" value="ECO:0007669"/>
    <property type="project" value="InterPro"/>
</dbReference>
<dbReference type="InterPro" id="IPR011059">
    <property type="entry name" value="Metal-dep_hydrolase_composite"/>
</dbReference>
<dbReference type="EMBL" id="VYDA01000313">
    <property type="protein sequence ID" value="MYH61755.1"/>
    <property type="molecule type" value="Genomic_DNA"/>
</dbReference>
<dbReference type="AlphaFoldDB" id="A0A6B1G3C1"/>
<feature type="non-terminal residue" evidence="1">
    <location>
        <position position="1"/>
    </location>
</feature>
<gene>
    <name evidence="1" type="ORF">F4148_08305</name>
</gene>
<dbReference type="SUPFAM" id="SSF51338">
    <property type="entry name" value="Composite domain of metallo-dependent hydrolases"/>
    <property type="match status" value="1"/>
</dbReference>